<sequence>MFPHKGEGFIWEHVSTVSAEDLAIATIFVPESKRLFEVSFSTKESGRANLYPTTWIEWTSVGKRDLSKPYALEGVSIMDDKKDRCIRPEYTNQTTFKSMLLFPDREDLVRFVGKHNAWSPHVGIVVCEEPEVTRGTYCFGYIERMARSTGSEFCVNSDTLKYPDGYFSDRDRIIFEGLAKEIEMAAEEAAVLASKGRTPGDDCQIIPARRKEVDDDFGGYEKYGQNPRAVKTNLKGPGWTKFKSKEHIKDIQNRAEFIKNNRFNDIIVYKVSSNGRGFVGFTPLIGSVDIIATQHKNSDRKVKVGDTVSTRIEYNKRSLEFVVESIADIGVSHLADFELRNTAIGCHLILKCKDLDLREWKALKVKGDRWNGKKWGVVEHPVLQRVLVPEDIAMHREWAGKKVTCDILHYEEMENQTPERIRLILERVDHLFDDGSIDPIKVDFPSGRPDHLDSDVEEDDDEEEEDEGRGQSYGEEGEEEGRRNERGPAGDAFTRQPLRSAFANSEEYSSGGGFLSNTWPDQRGDDGRRYDTNERGGRGHEDRGRDTGRGGGRGRGAGGGRGGG</sequence>
<dbReference type="Proteomes" id="UP001328107">
    <property type="component" value="Unassembled WGS sequence"/>
</dbReference>
<dbReference type="EMBL" id="BTRK01000004">
    <property type="protein sequence ID" value="GMR47600.1"/>
    <property type="molecule type" value="Genomic_DNA"/>
</dbReference>
<feature type="compositionally biased region" description="Acidic residues" evidence="1">
    <location>
        <begin position="455"/>
        <end position="467"/>
    </location>
</feature>
<gene>
    <name evidence="2" type="ORF">PMAYCL1PPCAC_17795</name>
</gene>
<feature type="compositionally biased region" description="Basic and acidic residues" evidence="1">
    <location>
        <begin position="522"/>
        <end position="548"/>
    </location>
</feature>
<accession>A0AAN5CNC4</accession>
<feature type="region of interest" description="Disordered" evidence="1">
    <location>
        <begin position="439"/>
        <end position="564"/>
    </location>
</feature>
<proteinExistence type="predicted"/>
<comment type="caution">
    <text evidence="2">The sequence shown here is derived from an EMBL/GenBank/DDBJ whole genome shotgun (WGS) entry which is preliminary data.</text>
</comment>
<feature type="non-terminal residue" evidence="2">
    <location>
        <position position="564"/>
    </location>
</feature>
<organism evidence="2 3">
    <name type="scientific">Pristionchus mayeri</name>
    <dbReference type="NCBI Taxonomy" id="1317129"/>
    <lineage>
        <taxon>Eukaryota</taxon>
        <taxon>Metazoa</taxon>
        <taxon>Ecdysozoa</taxon>
        <taxon>Nematoda</taxon>
        <taxon>Chromadorea</taxon>
        <taxon>Rhabditida</taxon>
        <taxon>Rhabditina</taxon>
        <taxon>Diplogasteromorpha</taxon>
        <taxon>Diplogasteroidea</taxon>
        <taxon>Neodiplogasteridae</taxon>
        <taxon>Pristionchus</taxon>
    </lineage>
</organism>
<evidence type="ECO:0000256" key="1">
    <source>
        <dbReference type="SAM" id="MobiDB-lite"/>
    </source>
</evidence>
<evidence type="ECO:0000313" key="3">
    <source>
        <dbReference type="Proteomes" id="UP001328107"/>
    </source>
</evidence>
<reference evidence="3" key="1">
    <citation type="submission" date="2022-10" db="EMBL/GenBank/DDBJ databases">
        <title>Genome assembly of Pristionchus species.</title>
        <authorList>
            <person name="Yoshida K."/>
            <person name="Sommer R.J."/>
        </authorList>
    </citation>
    <scope>NUCLEOTIDE SEQUENCE [LARGE SCALE GENOMIC DNA]</scope>
    <source>
        <strain evidence="3">RS5460</strain>
    </source>
</reference>
<keyword evidence="3" id="KW-1185">Reference proteome</keyword>
<evidence type="ECO:0000313" key="2">
    <source>
        <dbReference type="EMBL" id="GMR47600.1"/>
    </source>
</evidence>
<name>A0AAN5CNC4_9BILA</name>
<feature type="compositionally biased region" description="Gly residues" evidence="1">
    <location>
        <begin position="549"/>
        <end position="564"/>
    </location>
</feature>
<protein>
    <submittedName>
        <fullName evidence="2">Uncharacterized protein</fullName>
    </submittedName>
</protein>
<dbReference type="AlphaFoldDB" id="A0AAN5CNC4"/>